<dbReference type="eggNOG" id="ENOG50346K2">
    <property type="taxonomic scope" value="Bacteria"/>
</dbReference>
<protein>
    <submittedName>
        <fullName evidence="2">Uncharacterized protein</fullName>
    </submittedName>
</protein>
<accession>F3YWU0</accession>
<evidence type="ECO:0000256" key="1">
    <source>
        <dbReference type="SAM" id="Phobius"/>
    </source>
</evidence>
<organism evidence="2 3">
    <name type="scientific">Desulfocurvibacter africanus subsp. africanus str. Walvis Bay</name>
    <dbReference type="NCBI Taxonomy" id="690850"/>
    <lineage>
        <taxon>Bacteria</taxon>
        <taxon>Pseudomonadati</taxon>
        <taxon>Thermodesulfobacteriota</taxon>
        <taxon>Desulfovibrionia</taxon>
        <taxon>Desulfovibrionales</taxon>
        <taxon>Desulfovibrionaceae</taxon>
        <taxon>Desulfocurvibacter</taxon>
    </lineage>
</organism>
<reference evidence="2 3" key="1">
    <citation type="journal article" date="2011" name="J. Bacteriol.">
        <title>Genome sequence of the mercury-methylating and pleomorphic Desulfovibrio africanus Strain Walvis Bay.</title>
        <authorList>
            <person name="Brown S.D."/>
            <person name="Wall J.D."/>
            <person name="Kucken A.M."/>
            <person name="Gilmour C.C."/>
            <person name="Podar M."/>
            <person name="Brandt C.C."/>
            <person name="Teshima H."/>
            <person name="Detter J.C."/>
            <person name="Han C.S."/>
            <person name="Land M.L."/>
            <person name="Lucas S."/>
            <person name="Han J."/>
            <person name="Pennacchio L."/>
            <person name="Nolan M."/>
            <person name="Pitluck S."/>
            <person name="Woyke T."/>
            <person name="Goodwin L."/>
            <person name="Palumbo A.V."/>
            <person name="Elias D.A."/>
        </authorList>
    </citation>
    <scope>NUCLEOTIDE SEQUENCE [LARGE SCALE GENOMIC DNA]</scope>
    <source>
        <strain evidence="2 3">Walvis Bay</strain>
    </source>
</reference>
<dbReference type="AlphaFoldDB" id="F3YWU0"/>
<keyword evidence="1" id="KW-0472">Membrane</keyword>
<keyword evidence="1" id="KW-1133">Transmembrane helix</keyword>
<dbReference type="KEGG" id="daf:Desaf_3377"/>
<dbReference type="STRING" id="690850.Desaf_3377"/>
<dbReference type="HOGENOM" id="CLU_818175_0_0_7"/>
<dbReference type="EMBL" id="CP003221">
    <property type="protein sequence ID" value="EGJ51664.1"/>
    <property type="molecule type" value="Genomic_DNA"/>
</dbReference>
<evidence type="ECO:0000313" key="2">
    <source>
        <dbReference type="EMBL" id="EGJ51664.1"/>
    </source>
</evidence>
<name>F3YWU0_DESAF</name>
<gene>
    <name evidence="2" type="ORF">Desaf_3377</name>
</gene>
<sequence length="339" mass="36973">MPKSNGKWIAAGIVLVAVALAITFVFMAGNKKSDTEVTGLIRQAPPEGVKPKPDNAFDEQGRLRGRASGSLGEDSMVPWGFVSDVSDYLLDHYYPAGTRQNPTGKAVFTLGYKQLNMRYGLEMSYFGHDSEDVRGARQQIFEYIFRPGMLTALHTLYAETFVQDLALKAGQAEREFVLPDGSYAARPLNEGEVKECLGMVAGFLREGARVLSVMASNERVLSMLPEYEQASQRVNTAYAEFNTQRESDGQDQVKAGDAIKKAIQSREALRQAVVGAVRRDAGRLSMPDDAIFYLVQWGSRRVTDGEGRTQSLSVAGKLLNDVASRLLSVATNGTGLGTA</sequence>
<keyword evidence="3" id="KW-1185">Reference proteome</keyword>
<feature type="transmembrane region" description="Helical" evidence="1">
    <location>
        <begin position="6"/>
        <end position="26"/>
    </location>
</feature>
<evidence type="ECO:0000313" key="3">
    <source>
        <dbReference type="Proteomes" id="UP000007844"/>
    </source>
</evidence>
<proteinExistence type="predicted"/>
<dbReference type="RefSeq" id="WP_014261284.1">
    <property type="nucleotide sequence ID" value="NC_016629.1"/>
</dbReference>
<dbReference type="Proteomes" id="UP000007844">
    <property type="component" value="Chromosome"/>
</dbReference>
<keyword evidence="1" id="KW-0812">Transmembrane</keyword>